<dbReference type="PANTHER" id="PTHR40942:SF4">
    <property type="entry name" value="CYTOCHROME C5"/>
    <property type="match status" value="1"/>
</dbReference>
<dbReference type="Gene3D" id="3.60.21.10">
    <property type="match status" value="1"/>
</dbReference>
<evidence type="ECO:0000256" key="2">
    <source>
        <dbReference type="ARBA" id="ARBA00005419"/>
    </source>
</evidence>
<dbReference type="InterPro" id="IPR029052">
    <property type="entry name" value="Metallo-depent_PP-like"/>
</dbReference>
<gene>
    <name evidence="10" type="ORF">MNBD_GAMMA02-508</name>
</gene>
<name>A0A3B0VY15_9ZZZZ</name>
<evidence type="ECO:0000256" key="4">
    <source>
        <dbReference type="ARBA" id="ARBA00022801"/>
    </source>
</evidence>
<dbReference type="NCBIfam" id="NF001204">
    <property type="entry name" value="PRK00166.1"/>
    <property type="match status" value="1"/>
</dbReference>
<dbReference type="InterPro" id="IPR004617">
    <property type="entry name" value="ApaH"/>
</dbReference>
<dbReference type="GO" id="GO:0008803">
    <property type="term" value="F:bis(5'-nucleosyl)-tetraphosphatase (symmetrical) activity"/>
    <property type="evidence" value="ECO:0007669"/>
    <property type="project" value="UniProtKB-EC"/>
</dbReference>
<organism evidence="10">
    <name type="scientific">hydrothermal vent metagenome</name>
    <dbReference type="NCBI Taxonomy" id="652676"/>
    <lineage>
        <taxon>unclassified sequences</taxon>
        <taxon>metagenomes</taxon>
        <taxon>ecological metagenomes</taxon>
    </lineage>
</organism>
<proteinExistence type="inferred from homology"/>
<keyword evidence="4 10" id="KW-0378">Hydrolase</keyword>
<protein>
    <recommendedName>
        <fullName evidence="3">bis(5'-nucleosyl)-tetraphosphatase (symmetrical)</fullName>
        <ecNumber evidence="3">3.6.1.41</ecNumber>
    </recommendedName>
    <alternativeName>
        <fullName evidence="6">Ap4A hydrolase</fullName>
    </alternativeName>
    <alternativeName>
        <fullName evidence="5">Diadenosine 5',5'''-P1,P4-tetraphosphate pyrophosphohydrolase</fullName>
    </alternativeName>
    <alternativeName>
        <fullName evidence="7">Diadenosine tetraphosphatase</fullName>
    </alternativeName>
</protein>
<reference evidence="10" key="1">
    <citation type="submission" date="2018-06" db="EMBL/GenBank/DDBJ databases">
        <authorList>
            <person name="Zhirakovskaya E."/>
        </authorList>
    </citation>
    <scope>NUCLEOTIDE SEQUENCE</scope>
</reference>
<dbReference type="AlphaFoldDB" id="A0A3B0VY15"/>
<accession>A0A3B0VY15</accession>
<comment type="function">
    <text evidence="1">Hydrolyzes diadenosine 5',5'''-P1,P4-tetraphosphate to yield ADP.</text>
</comment>
<evidence type="ECO:0000256" key="7">
    <source>
        <dbReference type="ARBA" id="ARBA00033210"/>
    </source>
</evidence>
<evidence type="ECO:0000259" key="9">
    <source>
        <dbReference type="Pfam" id="PF00149"/>
    </source>
</evidence>
<feature type="domain" description="Calcineurin-like phosphoesterase" evidence="9">
    <location>
        <begin position="4"/>
        <end position="144"/>
    </location>
</feature>
<comment type="similarity">
    <text evidence="2">Belongs to the Ap4A hydrolase family.</text>
</comment>
<sequence>MATYAIGDVQGCFGPLMQLIKVIDFNPAQDQLMFCGDLVNRGGRSLDVLRWIYAHQHCCNSVLGNHDLNMLSKYYGSYKSTKNQEFKQVFAASDAPLLLNWLLNRPLYIQCGKDLIIHAGLYPNWKVKQFKQLAQQTQQALLTDPKQFFKIMYGNTPTKWSTDLDQESKIRFVVNASTRMRFVRTNGSLNFSANGRQTKIKNLKPWFSYKPIKKLKKHIIFGHWSALGLYQDSYVTGLDAGKVWGGQLTALRLEDRQLFSV</sequence>
<evidence type="ECO:0000256" key="5">
    <source>
        <dbReference type="ARBA" id="ARBA00031248"/>
    </source>
</evidence>
<dbReference type="PIRSF" id="PIRSF000903">
    <property type="entry name" value="B5n-ttraPtase_sm"/>
    <property type="match status" value="1"/>
</dbReference>
<comment type="catalytic activity">
    <reaction evidence="8">
        <text>P(1),P(4)-bis(5'-adenosyl) tetraphosphate + H2O = 2 ADP + 2 H(+)</text>
        <dbReference type="Rhea" id="RHEA:24252"/>
        <dbReference type="ChEBI" id="CHEBI:15377"/>
        <dbReference type="ChEBI" id="CHEBI:15378"/>
        <dbReference type="ChEBI" id="CHEBI:58141"/>
        <dbReference type="ChEBI" id="CHEBI:456216"/>
        <dbReference type="EC" id="3.6.1.41"/>
    </reaction>
</comment>
<dbReference type="InterPro" id="IPR004843">
    <property type="entry name" value="Calcineurin-like_PHP"/>
</dbReference>
<dbReference type="EMBL" id="UOFA01000062">
    <property type="protein sequence ID" value="VAW44032.1"/>
    <property type="molecule type" value="Genomic_DNA"/>
</dbReference>
<dbReference type="SUPFAM" id="SSF56300">
    <property type="entry name" value="Metallo-dependent phosphatases"/>
    <property type="match status" value="1"/>
</dbReference>
<evidence type="ECO:0000256" key="8">
    <source>
        <dbReference type="ARBA" id="ARBA00049417"/>
    </source>
</evidence>
<dbReference type="EC" id="3.6.1.41" evidence="3"/>
<evidence type="ECO:0000313" key="10">
    <source>
        <dbReference type="EMBL" id="VAW44032.1"/>
    </source>
</evidence>
<evidence type="ECO:0000256" key="3">
    <source>
        <dbReference type="ARBA" id="ARBA00012506"/>
    </source>
</evidence>
<evidence type="ECO:0000256" key="6">
    <source>
        <dbReference type="ARBA" id="ARBA00032248"/>
    </source>
</evidence>
<evidence type="ECO:0000256" key="1">
    <source>
        <dbReference type="ARBA" id="ARBA00003413"/>
    </source>
</evidence>
<dbReference type="Pfam" id="PF00149">
    <property type="entry name" value="Metallophos"/>
    <property type="match status" value="1"/>
</dbReference>
<dbReference type="PANTHER" id="PTHR40942">
    <property type="match status" value="1"/>
</dbReference>